<dbReference type="PANTHER" id="PTHR34704:SF1">
    <property type="entry name" value="ATPASE"/>
    <property type="match status" value="1"/>
</dbReference>
<dbReference type="PANTHER" id="PTHR34704">
    <property type="entry name" value="ATPASE"/>
    <property type="match status" value="1"/>
</dbReference>
<dbReference type="Gene3D" id="3.40.50.300">
    <property type="entry name" value="P-loop containing nucleotide triphosphate hydrolases"/>
    <property type="match status" value="1"/>
</dbReference>
<reference evidence="3" key="1">
    <citation type="submission" date="2021-03" db="EMBL/GenBank/DDBJ databases">
        <authorList>
            <person name="Jaffe A."/>
        </authorList>
    </citation>
    <scope>NUCLEOTIDE SEQUENCE</scope>
    <source>
        <strain evidence="3">RIFCSPLOWO2_01_FULL_58_19</strain>
    </source>
</reference>
<proteinExistence type="predicted"/>
<sequence>MFYNRVKELQLLETLWSAKKPVLAVVYGRRRIGKTELLREFTKNHPAVYLLGRQESEHKQLEHISRACAEFFNDEQLNSRPFGNFDSVFSYFAEKLKQKPFAVFLDEFPYFVQANPSLPSILQDHWDKALQHMPCLFVLCGSSVSMMEKLLGYKSPLYGRRTHQMKLDPLDFSEARHFFPKTMDIKKQISYYAVLGGTPAYLLEFDYTKTLVSNIGEKILEKQSFLFRDPMFVLREELDEPRNYFSIVAAIAKGNTGIGRIVNDTGLEKGTVNKYLGVLIDLDLVERAVPITERKEKSRKGIYKLKDPFFRFWFRFVFENMDYVEQRKQKNLLNEKIEPELNAFIGKGFEEVCRDRLSKNAAFKDYLIGSWWDKGEEIDIVGLSKAKKSALFCECKWKEKVDAESLLRKLKQKAEKVSWFKEHRTERYCLFAKSFKEKKIDEKNADLYDLKDLEETFG</sequence>
<evidence type="ECO:0000259" key="1">
    <source>
        <dbReference type="Pfam" id="PF01637"/>
    </source>
</evidence>
<dbReference type="SUPFAM" id="SSF52540">
    <property type="entry name" value="P-loop containing nucleoside triphosphate hydrolases"/>
    <property type="match status" value="1"/>
</dbReference>
<feature type="domain" description="ATPase" evidence="1">
    <location>
        <begin position="2"/>
        <end position="204"/>
    </location>
</feature>
<dbReference type="Proteomes" id="UP000678237">
    <property type="component" value="Unassembled WGS sequence"/>
</dbReference>
<keyword evidence="3" id="KW-0067">ATP-binding</keyword>
<dbReference type="InterPro" id="IPR036390">
    <property type="entry name" value="WH_DNA-bd_sf"/>
</dbReference>
<organism evidence="3 4">
    <name type="scientific">Candidatus Iainarchaeum sp</name>
    <dbReference type="NCBI Taxonomy" id="3101447"/>
    <lineage>
        <taxon>Archaea</taxon>
        <taxon>Candidatus Iainarchaeota</taxon>
        <taxon>Candidatus Iainarchaeia</taxon>
        <taxon>Candidatus Iainarchaeales</taxon>
        <taxon>Candidatus Iainarchaeaceae</taxon>
        <taxon>Candidatus Iainarchaeum</taxon>
    </lineage>
</organism>
<dbReference type="Pfam" id="PF03008">
    <property type="entry name" value="DUF234"/>
    <property type="match status" value="1"/>
</dbReference>
<evidence type="ECO:0000259" key="2">
    <source>
        <dbReference type="Pfam" id="PF03008"/>
    </source>
</evidence>
<dbReference type="SUPFAM" id="SSF46785">
    <property type="entry name" value="Winged helix' DNA-binding domain"/>
    <property type="match status" value="1"/>
</dbReference>
<dbReference type="InterPro" id="IPR027417">
    <property type="entry name" value="P-loop_NTPase"/>
</dbReference>
<feature type="domain" description="DUF234" evidence="2">
    <location>
        <begin position="313"/>
        <end position="403"/>
    </location>
</feature>
<dbReference type="InterPro" id="IPR011579">
    <property type="entry name" value="ATPase_dom"/>
</dbReference>
<dbReference type="InterPro" id="IPR004256">
    <property type="entry name" value="DUF234"/>
</dbReference>
<dbReference type="Pfam" id="PF01637">
    <property type="entry name" value="ATPase_2"/>
    <property type="match status" value="1"/>
</dbReference>
<dbReference type="GO" id="GO:0005524">
    <property type="term" value="F:ATP binding"/>
    <property type="evidence" value="ECO:0007669"/>
    <property type="project" value="UniProtKB-KW"/>
</dbReference>
<evidence type="ECO:0000313" key="3">
    <source>
        <dbReference type="EMBL" id="MBS3063765.1"/>
    </source>
</evidence>
<comment type="caution">
    <text evidence="3">The sequence shown here is derived from an EMBL/GenBank/DDBJ whole genome shotgun (WGS) entry which is preliminary data.</text>
</comment>
<name>A0A8T4LKL9_9ARCH</name>
<dbReference type="AlphaFoldDB" id="A0A8T4LKL9"/>
<accession>A0A8T4LKL9</accession>
<keyword evidence="3" id="KW-0547">Nucleotide-binding</keyword>
<dbReference type="EMBL" id="JAGVWE010000007">
    <property type="protein sequence ID" value="MBS3063765.1"/>
    <property type="molecule type" value="Genomic_DNA"/>
</dbReference>
<protein>
    <submittedName>
        <fullName evidence="3">ATP-binding protein</fullName>
    </submittedName>
</protein>
<reference evidence="3" key="2">
    <citation type="submission" date="2021-05" db="EMBL/GenBank/DDBJ databases">
        <title>Protein family content uncovers lineage relationships and bacterial pathway maintenance mechanisms in DPANN archaea.</title>
        <authorList>
            <person name="Castelle C.J."/>
            <person name="Meheust R."/>
            <person name="Jaffe A.L."/>
            <person name="Seitz K."/>
            <person name="Gong X."/>
            <person name="Baker B.J."/>
            <person name="Banfield J.F."/>
        </authorList>
    </citation>
    <scope>NUCLEOTIDE SEQUENCE</scope>
    <source>
        <strain evidence="3">RIFCSPLOWO2_01_FULL_58_19</strain>
    </source>
</reference>
<gene>
    <name evidence="3" type="ORF">J4203_07940</name>
</gene>
<evidence type="ECO:0000313" key="4">
    <source>
        <dbReference type="Proteomes" id="UP000678237"/>
    </source>
</evidence>